<evidence type="ECO:0000256" key="10">
    <source>
        <dbReference type="ARBA" id="ARBA00035861"/>
    </source>
</evidence>
<feature type="domain" description="Nudix hydrolase" evidence="12">
    <location>
        <begin position="15"/>
        <end position="141"/>
    </location>
</feature>
<dbReference type="InterPro" id="IPR015797">
    <property type="entry name" value="NUDIX_hydrolase-like_dom_sf"/>
</dbReference>
<evidence type="ECO:0000259" key="12">
    <source>
        <dbReference type="PROSITE" id="PS51462"/>
    </source>
</evidence>
<evidence type="ECO:0000256" key="1">
    <source>
        <dbReference type="ARBA" id="ARBA00001946"/>
    </source>
</evidence>
<keyword evidence="6" id="KW-0227">DNA damage</keyword>
<dbReference type="GO" id="GO:0044715">
    <property type="term" value="F:8-oxo-dGDP phosphatase activity"/>
    <property type="evidence" value="ECO:0007669"/>
    <property type="project" value="TreeGrafter"/>
</dbReference>
<dbReference type="RefSeq" id="WP_071089164.1">
    <property type="nucleotide sequence ID" value="NZ_MBLM01000152.1"/>
</dbReference>
<evidence type="ECO:0000313" key="14">
    <source>
        <dbReference type="Proteomes" id="UP000179627"/>
    </source>
</evidence>
<keyword evidence="3" id="KW-0515">Mutator protein</keyword>
<dbReference type="Proteomes" id="UP000179627">
    <property type="component" value="Unassembled WGS sequence"/>
</dbReference>
<proteinExistence type="inferred from homology"/>
<dbReference type="CDD" id="cd03425">
    <property type="entry name" value="NUDIX_MutT_NudA_like"/>
    <property type="match status" value="1"/>
</dbReference>
<dbReference type="PANTHER" id="PTHR47707:SF1">
    <property type="entry name" value="NUDIX HYDROLASE FAMILY PROTEIN"/>
    <property type="match status" value="1"/>
</dbReference>
<comment type="cofactor">
    <cofactor evidence="1">
        <name>Mg(2+)</name>
        <dbReference type="ChEBI" id="CHEBI:18420"/>
    </cofactor>
</comment>
<evidence type="ECO:0000256" key="2">
    <source>
        <dbReference type="ARBA" id="ARBA00005582"/>
    </source>
</evidence>
<protein>
    <recommendedName>
        <fullName evidence="11">8-oxo-dGTP diphosphatase</fullName>
        <ecNumber evidence="11">3.6.1.55</ecNumber>
    </recommendedName>
</protein>
<evidence type="ECO:0000256" key="7">
    <source>
        <dbReference type="ARBA" id="ARBA00022801"/>
    </source>
</evidence>
<dbReference type="GO" id="GO:0035539">
    <property type="term" value="F:8-oxo-7,8-dihydrodeoxyguanosine triphosphate pyrophosphatase activity"/>
    <property type="evidence" value="ECO:0007669"/>
    <property type="project" value="UniProtKB-EC"/>
</dbReference>
<keyword evidence="5" id="KW-0479">Metal-binding</keyword>
<evidence type="ECO:0000313" key="13">
    <source>
        <dbReference type="EMBL" id="OHV30562.1"/>
    </source>
</evidence>
<name>A0A1S1QBU4_9ACTN</name>
<dbReference type="PROSITE" id="PS51462">
    <property type="entry name" value="NUDIX"/>
    <property type="match status" value="1"/>
</dbReference>
<comment type="similarity">
    <text evidence="2">Belongs to the Nudix hydrolase family.</text>
</comment>
<dbReference type="EMBL" id="MBLM01000152">
    <property type="protein sequence ID" value="OHV30562.1"/>
    <property type="molecule type" value="Genomic_DNA"/>
</dbReference>
<dbReference type="GO" id="GO:0006281">
    <property type="term" value="P:DNA repair"/>
    <property type="evidence" value="ECO:0007669"/>
    <property type="project" value="UniProtKB-KW"/>
</dbReference>
<keyword evidence="9" id="KW-0234">DNA repair</keyword>
<dbReference type="GO" id="GO:0044716">
    <property type="term" value="F:8-oxo-GDP phosphatase activity"/>
    <property type="evidence" value="ECO:0007669"/>
    <property type="project" value="TreeGrafter"/>
</dbReference>
<dbReference type="OrthoDB" id="9810648at2"/>
<accession>A0A1S1QBU4</accession>
<evidence type="ECO:0000256" key="3">
    <source>
        <dbReference type="ARBA" id="ARBA00022457"/>
    </source>
</evidence>
<evidence type="ECO:0000256" key="4">
    <source>
        <dbReference type="ARBA" id="ARBA00022705"/>
    </source>
</evidence>
<dbReference type="GO" id="GO:0008413">
    <property type="term" value="F:8-oxo-7,8-dihydroguanosine triphosphate pyrophosphatase activity"/>
    <property type="evidence" value="ECO:0007669"/>
    <property type="project" value="TreeGrafter"/>
</dbReference>
<evidence type="ECO:0000256" key="11">
    <source>
        <dbReference type="ARBA" id="ARBA00038905"/>
    </source>
</evidence>
<comment type="catalytic activity">
    <reaction evidence="10">
        <text>8-oxo-dGTP + H2O = 8-oxo-dGMP + diphosphate + H(+)</text>
        <dbReference type="Rhea" id="RHEA:31575"/>
        <dbReference type="ChEBI" id="CHEBI:15377"/>
        <dbReference type="ChEBI" id="CHEBI:15378"/>
        <dbReference type="ChEBI" id="CHEBI:33019"/>
        <dbReference type="ChEBI" id="CHEBI:63224"/>
        <dbReference type="ChEBI" id="CHEBI:77896"/>
        <dbReference type="EC" id="3.6.1.55"/>
    </reaction>
</comment>
<comment type="caution">
    <text evidence="13">The sequence shown here is derived from an EMBL/GenBank/DDBJ whole genome shotgun (WGS) entry which is preliminary data.</text>
</comment>
<keyword evidence="4" id="KW-0235">DNA replication</keyword>
<evidence type="ECO:0000256" key="6">
    <source>
        <dbReference type="ARBA" id="ARBA00022763"/>
    </source>
</evidence>
<evidence type="ECO:0000256" key="8">
    <source>
        <dbReference type="ARBA" id="ARBA00022842"/>
    </source>
</evidence>
<evidence type="ECO:0000256" key="9">
    <source>
        <dbReference type="ARBA" id="ARBA00023204"/>
    </source>
</evidence>
<dbReference type="Gene3D" id="3.90.79.10">
    <property type="entry name" value="Nucleoside Triphosphate Pyrophosphohydrolase"/>
    <property type="match status" value="1"/>
</dbReference>
<dbReference type="PANTHER" id="PTHR47707">
    <property type="entry name" value="8-OXO-DGTP DIPHOSPHATASE"/>
    <property type="match status" value="1"/>
</dbReference>
<keyword evidence="8" id="KW-0460">Magnesium</keyword>
<keyword evidence="7 13" id="KW-0378">Hydrolase</keyword>
<dbReference type="GO" id="GO:0046872">
    <property type="term" value="F:metal ion binding"/>
    <property type="evidence" value="ECO:0007669"/>
    <property type="project" value="UniProtKB-KW"/>
</dbReference>
<sequence>MVGTSEEAQGRPGEPGRLVVAVALVDSVRRVLAARRRSPPELAGLWEFPGGKVEPGEDELAALRRECREELRVEIETGRLFGEIALPRPGWRMRLWLGRVSGGTPVAVEHGALRWLGVDELDDVPWIPADAPLVDALRVELADPVDPVDPVDGSWAR</sequence>
<gene>
    <name evidence="13" type="ORF">CC117_06365</name>
</gene>
<dbReference type="Pfam" id="PF00293">
    <property type="entry name" value="NUDIX"/>
    <property type="match status" value="1"/>
</dbReference>
<dbReference type="InterPro" id="IPR000086">
    <property type="entry name" value="NUDIX_hydrolase_dom"/>
</dbReference>
<dbReference type="SUPFAM" id="SSF55811">
    <property type="entry name" value="Nudix"/>
    <property type="match status" value="1"/>
</dbReference>
<dbReference type="InterPro" id="IPR047127">
    <property type="entry name" value="MutT-like"/>
</dbReference>
<dbReference type="GO" id="GO:0006260">
    <property type="term" value="P:DNA replication"/>
    <property type="evidence" value="ECO:0007669"/>
    <property type="project" value="UniProtKB-KW"/>
</dbReference>
<dbReference type="EC" id="3.6.1.55" evidence="11"/>
<reference evidence="14" key="1">
    <citation type="submission" date="2016-07" db="EMBL/GenBank/DDBJ databases">
        <title>Sequence Frankia sp. strain CcI1.17.</title>
        <authorList>
            <person name="Ghodhbane-Gtari F."/>
            <person name="Swanson E."/>
            <person name="Gueddou A."/>
            <person name="Morris K."/>
            <person name="Hezbri K."/>
            <person name="Ktari A."/>
            <person name="Nouioui I."/>
            <person name="Abebe-Akele F."/>
            <person name="Simpson S."/>
            <person name="Thomas K."/>
            <person name="Gtari M."/>
            <person name="Tisa L.S."/>
            <person name="Hurst S."/>
        </authorList>
    </citation>
    <scope>NUCLEOTIDE SEQUENCE [LARGE SCALE GENOMIC DNA]</scope>
    <source>
        <strain evidence="14">Cc1.17</strain>
    </source>
</reference>
<keyword evidence="14" id="KW-1185">Reference proteome</keyword>
<organism evidence="13 14">
    <name type="scientific">Parafrankia colletiae</name>
    <dbReference type="NCBI Taxonomy" id="573497"/>
    <lineage>
        <taxon>Bacteria</taxon>
        <taxon>Bacillati</taxon>
        <taxon>Actinomycetota</taxon>
        <taxon>Actinomycetes</taxon>
        <taxon>Frankiales</taxon>
        <taxon>Frankiaceae</taxon>
        <taxon>Parafrankia</taxon>
    </lineage>
</organism>
<evidence type="ECO:0000256" key="5">
    <source>
        <dbReference type="ARBA" id="ARBA00022723"/>
    </source>
</evidence>
<dbReference type="AlphaFoldDB" id="A0A1S1QBU4"/>